<dbReference type="PANTHER" id="PTHR33744:SF1">
    <property type="entry name" value="DNA-BINDING TRANSCRIPTIONAL ACTIVATOR ADER"/>
    <property type="match status" value="1"/>
</dbReference>
<dbReference type="Gene3D" id="1.10.10.2840">
    <property type="entry name" value="PucR C-terminal helix-turn-helix domain"/>
    <property type="match status" value="1"/>
</dbReference>
<proteinExistence type="predicted"/>
<dbReference type="InterPro" id="IPR051448">
    <property type="entry name" value="CdaR-like_regulators"/>
</dbReference>
<dbReference type="AlphaFoldDB" id="A0A544W5J2"/>
<accession>A0A544W5J2</accession>
<keyword evidence="4" id="KW-1185">Reference proteome</keyword>
<dbReference type="InterPro" id="IPR025736">
    <property type="entry name" value="PucR_C-HTH_dom"/>
</dbReference>
<dbReference type="Proteomes" id="UP000315759">
    <property type="component" value="Unassembled WGS sequence"/>
</dbReference>
<feature type="domain" description="PucR C-terminal helix-turn-helix" evidence="1">
    <location>
        <begin position="379"/>
        <end position="434"/>
    </location>
</feature>
<organism evidence="3 4">
    <name type="scientific">Mycolicibacterium hodleri</name>
    <dbReference type="NCBI Taxonomy" id="49897"/>
    <lineage>
        <taxon>Bacteria</taxon>
        <taxon>Bacillati</taxon>
        <taxon>Actinomycetota</taxon>
        <taxon>Actinomycetes</taxon>
        <taxon>Mycobacteriales</taxon>
        <taxon>Mycobacteriaceae</taxon>
        <taxon>Mycolicibacterium</taxon>
    </lineage>
</organism>
<dbReference type="EMBL" id="VIFX01000006">
    <property type="protein sequence ID" value="TQR87516.1"/>
    <property type="molecule type" value="Genomic_DNA"/>
</dbReference>
<dbReference type="Pfam" id="PF14361">
    <property type="entry name" value="RsbRD_N"/>
    <property type="match status" value="1"/>
</dbReference>
<gene>
    <name evidence="3" type="ORF">D8S82_07015</name>
</gene>
<evidence type="ECO:0000259" key="1">
    <source>
        <dbReference type="Pfam" id="PF13556"/>
    </source>
</evidence>
<feature type="domain" description="RsbT co-antagonist protein RsbRD N-terminal" evidence="2">
    <location>
        <begin position="77"/>
        <end position="211"/>
    </location>
</feature>
<evidence type="ECO:0000313" key="4">
    <source>
        <dbReference type="Proteomes" id="UP000315759"/>
    </source>
</evidence>
<dbReference type="InterPro" id="IPR025751">
    <property type="entry name" value="RsbRD_N_dom"/>
</dbReference>
<name>A0A544W5J2_9MYCO</name>
<evidence type="ECO:0000313" key="3">
    <source>
        <dbReference type="EMBL" id="TQR87516.1"/>
    </source>
</evidence>
<dbReference type="Pfam" id="PF13556">
    <property type="entry name" value="HTH_30"/>
    <property type="match status" value="1"/>
</dbReference>
<comment type="caution">
    <text evidence="3">The sequence shown here is derived from an EMBL/GenBank/DDBJ whole genome shotgun (WGS) entry which is preliminary data.</text>
</comment>
<protein>
    <submittedName>
        <fullName evidence="3">Uncharacterized protein</fullName>
    </submittedName>
</protein>
<dbReference type="PANTHER" id="PTHR33744">
    <property type="entry name" value="CARBOHYDRATE DIACID REGULATOR"/>
    <property type="match status" value="1"/>
</dbReference>
<evidence type="ECO:0000259" key="2">
    <source>
        <dbReference type="Pfam" id="PF14361"/>
    </source>
</evidence>
<reference evidence="3 4" key="1">
    <citation type="submission" date="2018-10" db="EMBL/GenBank/DDBJ databases">
        <title>Draft genome of Mycobacterium hodleri strain B.</title>
        <authorList>
            <person name="Amande T.J."/>
            <person name="Mcgenity T.J."/>
        </authorList>
    </citation>
    <scope>NUCLEOTIDE SEQUENCE [LARGE SCALE GENOMIC DNA]</scope>
    <source>
        <strain evidence="3 4">B</strain>
    </source>
</reference>
<sequence>MASLCRRQCEKWRGMRQNRVHYAHFSGIATCRVSGVLRTRDISAVLAPDSRMNVGDHSTLLIKSAARRLLDVRLPLIVDRAVEQTIQDEPTYSGGPVSRDDLSYHMDRTMRLALTRLVGDDIPDTLRSAALEVGRIRAHQNVPLSSVLHAFRIDLKTLWEALIAEGHDLDAGTRADFLERSSLMVWEAVEANTEEVVAGYQVARGNREEMRSAAFEQLLLDGDHQQSSVENAARLLGLPAAGHYVCLAGRFPIPRPELVAECADRLDASGRVSYFNWFAKELRGIVHITGGGADVAEDLAPLAEHVCAVIDADGLADVPRVIRLARMTLHGRTDPGVARARDNWLHAVTAANDELSNAVHDAVFRPLATLTDHERNGILETVGDLMAHGGTTADIAARTYRHRNTVRKRLQDFTALTGFDVSDTTDLATTAIAFTVESARSNDLPSRR</sequence>
<dbReference type="InterPro" id="IPR042070">
    <property type="entry name" value="PucR_C-HTH_sf"/>
</dbReference>